<feature type="transmembrane region" description="Helical" evidence="1">
    <location>
        <begin position="61"/>
        <end position="83"/>
    </location>
</feature>
<dbReference type="Pfam" id="PF07584">
    <property type="entry name" value="BatA"/>
    <property type="match status" value="1"/>
</dbReference>
<comment type="caution">
    <text evidence="4">The sequence shown here is derived from an EMBL/GenBank/DDBJ whole genome shotgun (WGS) entry which is preliminary data.</text>
</comment>
<reference evidence="4" key="1">
    <citation type="submission" date="2021-06" db="EMBL/GenBank/DDBJ databases">
        <title>Thalassococcus sp. CAU 1522 isolated from sea sand, Republic of Korea.</title>
        <authorList>
            <person name="Kim W."/>
        </authorList>
    </citation>
    <scope>NUCLEOTIDE SEQUENCE</scope>
    <source>
        <strain evidence="4">CAU 1522</strain>
    </source>
</reference>
<dbReference type="EMBL" id="JAHRWL010000001">
    <property type="protein sequence ID" value="MBV2359596.1"/>
    <property type="molecule type" value="Genomic_DNA"/>
</dbReference>
<feature type="transmembrane region" description="Helical" evidence="1">
    <location>
        <begin position="6"/>
        <end position="28"/>
    </location>
</feature>
<dbReference type="InterPro" id="IPR024163">
    <property type="entry name" value="Aerotolerance_reg_N"/>
</dbReference>
<feature type="domain" description="Aerotolerance regulator N-terminal" evidence="2">
    <location>
        <begin position="7"/>
        <end position="81"/>
    </location>
</feature>
<keyword evidence="5" id="KW-1185">Reference proteome</keyword>
<dbReference type="PANTHER" id="PTHR37464">
    <property type="entry name" value="BLL2463 PROTEIN"/>
    <property type="match status" value="1"/>
</dbReference>
<evidence type="ECO:0000259" key="3">
    <source>
        <dbReference type="Pfam" id="PF13709"/>
    </source>
</evidence>
<evidence type="ECO:0000313" key="4">
    <source>
        <dbReference type="EMBL" id="MBV2359596.1"/>
    </source>
</evidence>
<keyword evidence="1" id="KW-0812">Transmembrane</keyword>
<dbReference type="PANTHER" id="PTHR37464:SF1">
    <property type="entry name" value="BLL2463 PROTEIN"/>
    <property type="match status" value="1"/>
</dbReference>
<keyword evidence="1" id="KW-0472">Membrane</keyword>
<gene>
    <name evidence="4" type="ORF">KUH32_07410</name>
</gene>
<protein>
    <submittedName>
        <fullName evidence="4">DUF4159 domain-containing protein</fullName>
    </submittedName>
</protein>
<dbReference type="CDD" id="cd03143">
    <property type="entry name" value="A4_beta-galactosidase_middle_domain"/>
    <property type="match status" value="1"/>
</dbReference>
<accession>A0ABS6N6F3</accession>
<evidence type="ECO:0000259" key="2">
    <source>
        <dbReference type="Pfam" id="PF07584"/>
    </source>
</evidence>
<feature type="domain" description="DUF4159" evidence="3">
    <location>
        <begin position="680"/>
        <end position="898"/>
    </location>
</feature>
<sequence>MTLFGTIGFTAPWLLLGLLALPILWLLLRAVPPAPIRRLFPGVVLLLGLKDDEQVTDRTPWWLLLLRMLAAAAVIVGLAGPVLNPEPEDATAGDGPLLIVMDASWASAGDWRAQETALDAVLTRAARESRPVALMRLTAPEAPQFQSADILRSRLSGIQPEPWAPDADRTAAAIAALPDSGFDTHWLSDGLAREDRAALLAVLEDRGTVTIFESPRTQYALSPARVEDGVIVLDARRLRPGPAADASLAVHGRDPAGNPAVLARVPLRFEADALQASVELSLPSELRARVTRFEVEGARSAGAVTLPDDSLRRREVALIAARDNREGLELLSPLHFLEKALIPTAELLDGALSDVLPANPDVIVLADVATLSDGEQQAVTDWLEAGGTLLRFAGPRLAASDVSRAEEDPLMPVRLRAGGRSVGGAMSWGEPKALAPFAEDSPFAGLPIPADVTVNSQVMAQPDPTLADRVIAQLADGTPLVTRKQVGLGQIVLFHVTANAEWSSLPLSGLFVQMLERLAVSSAVTTPEADELEGTIWQPEQVLDAFGTLRDAGTLPGVPGPQLVEGTLGPDLRPGIYSGEDRSLARNVVTPDMVFEPAVWPSRLRIEGFSRPQEQPLAGWLLGLAIALLLADVLATLALSGRLRGARAAAIVLGALALAPTEGAAQADQQAIDATGEVVLAYVITGDDSIDALSQAGLRGLSETLFFRTSVEPADPQGVDLERDELAFYPFLYWPITSGQTTPSAEAYAKLNTYLRSGGMILFDTRDADIAGFGTSSPNGRKLQALAAPLDIPPLEPVPADHVLTRTFYLLQDFPGRFTGRDVWVEAAPPDAELVEGMPFRNLNDNVTPVVIGGNDWAAAWAMDERGNPLVPVGRGFTGERQREIAYRFGVNLVMHVLTGNYKSDQVHVPALLDRLGQ</sequence>
<dbReference type="Proteomes" id="UP001166293">
    <property type="component" value="Unassembled WGS sequence"/>
</dbReference>
<organism evidence="4 5">
    <name type="scientific">Thalassococcus arenae</name>
    <dbReference type="NCBI Taxonomy" id="2851652"/>
    <lineage>
        <taxon>Bacteria</taxon>
        <taxon>Pseudomonadati</taxon>
        <taxon>Pseudomonadota</taxon>
        <taxon>Alphaproteobacteria</taxon>
        <taxon>Rhodobacterales</taxon>
        <taxon>Roseobacteraceae</taxon>
        <taxon>Thalassococcus</taxon>
    </lineage>
</organism>
<dbReference type="Pfam" id="PF13709">
    <property type="entry name" value="DUF4159"/>
    <property type="match status" value="1"/>
</dbReference>
<evidence type="ECO:0000256" key="1">
    <source>
        <dbReference type="SAM" id="Phobius"/>
    </source>
</evidence>
<dbReference type="RefSeq" id="WP_217777394.1">
    <property type="nucleotide sequence ID" value="NZ_JAHRWL010000001.1"/>
</dbReference>
<dbReference type="InterPro" id="IPR025297">
    <property type="entry name" value="DUF4159"/>
</dbReference>
<evidence type="ECO:0000313" key="5">
    <source>
        <dbReference type="Proteomes" id="UP001166293"/>
    </source>
</evidence>
<keyword evidence="1" id="KW-1133">Transmembrane helix</keyword>
<proteinExistence type="predicted"/>
<dbReference type="InterPro" id="IPR011933">
    <property type="entry name" value="Double_TM_dom"/>
</dbReference>
<name>A0ABS6N6F3_9RHOB</name>
<dbReference type="NCBIfam" id="TIGR02226">
    <property type="entry name" value="two_anch"/>
    <property type="match status" value="1"/>
</dbReference>